<evidence type="ECO:0008006" key="3">
    <source>
        <dbReference type="Google" id="ProtNLM"/>
    </source>
</evidence>
<dbReference type="Proteomes" id="UP000271626">
    <property type="component" value="Chromosome"/>
</dbReference>
<dbReference type="AlphaFoldDB" id="A0A3P8K5Y6"/>
<accession>A0A3P8K5Y6</accession>
<sequence length="160" mass="18147">MVTRARNASHGTRSKYTTGCRCDDCRAANTAYQADWERRNPAAKARHDAQRAAWKRSDKGRAASRAWKERNAEQVRAKNRAYYAANREKVKATVAAARRREQADTILTSELHGTEWTAADEAELIRLYGTLPVRELAAKLHRTASGVRSRVQVLRRRGEL</sequence>
<organism evidence="1 2">
    <name type="scientific">Tsukamurella paurometabola</name>
    <name type="common">Corynebacterium paurometabolum</name>
    <dbReference type="NCBI Taxonomy" id="2061"/>
    <lineage>
        <taxon>Bacteria</taxon>
        <taxon>Bacillati</taxon>
        <taxon>Actinomycetota</taxon>
        <taxon>Actinomycetes</taxon>
        <taxon>Mycobacteriales</taxon>
        <taxon>Tsukamurellaceae</taxon>
        <taxon>Tsukamurella</taxon>
    </lineage>
</organism>
<dbReference type="RefSeq" id="WP_126197219.1">
    <property type="nucleotide sequence ID" value="NZ_CP085954.1"/>
</dbReference>
<name>A0A3P8K5Y6_TSUPA</name>
<evidence type="ECO:0000313" key="2">
    <source>
        <dbReference type="Proteomes" id="UP000271626"/>
    </source>
</evidence>
<gene>
    <name evidence="1" type="ORF">NCTC10741_03360</name>
</gene>
<dbReference type="EMBL" id="LR131273">
    <property type="protein sequence ID" value="VDR40204.1"/>
    <property type="molecule type" value="Genomic_DNA"/>
</dbReference>
<protein>
    <recommendedName>
        <fullName evidence="3">Sigma-70, region 4</fullName>
    </recommendedName>
</protein>
<evidence type="ECO:0000313" key="1">
    <source>
        <dbReference type="EMBL" id="VDR40204.1"/>
    </source>
</evidence>
<reference evidence="1 2" key="1">
    <citation type="submission" date="2018-12" db="EMBL/GenBank/DDBJ databases">
        <authorList>
            <consortium name="Pathogen Informatics"/>
        </authorList>
    </citation>
    <scope>NUCLEOTIDE SEQUENCE [LARGE SCALE GENOMIC DNA]</scope>
    <source>
        <strain evidence="1 2">NCTC10741</strain>
    </source>
</reference>
<proteinExistence type="predicted"/>